<feature type="transmembrane region" description="Helical" evidence="9">
    <location>
        <begin position="167"/>
        <end position="187"/>
    </location>
</feature>
<feature type="transmembrane region" description="Helical" evidence="9">
    <location>
        <begin position="6"/>
        <end position="26"/>
    </location>
</feature>
<evidence type="ECO:0000256" key="4">
    <source>
        <dbReference type="ARBA" id="ARBA00022967"/>
    </source>
</evidence>
<gene>
    <name evidence="12" type="primary">ndhD1</name>
    <name evidence="12" type="ORF">Mal52_43940</name>
</gene>
<dbReference type="GO" id="GO:0003954">
    <property type="term" value="F:NADH dehydrogenase activity"/>
    <property type="evidence" value="ECO:0007669"/>
    <property type="project" value="TreeGrafter"/>
</dbReference>
<dbReference type="Proteomes" id="UP000319383">
    <property type="component" value="Chromosome"/>
</dbReference>
<protein>
    <submittedName>
        <fullName evidence="12">NAD(P)H-quinone oxidoreductase chain 4 1</fullName>
        <ecNumber evidence="12">1.6.5.-</ecNumber>
    </submittedName>
</protein>
<keyword evidence="3 8" id="KW-0812">Transmembrane</keyword>
<keyword evidence="6" id="KW-0520">NAD</keyword>
<dbReference type="GO" id="GO:0016020">
    <property type="term" value="C:membrane"/>
    <property type="evidence" value="ECO:0007669"/>
    <property type="project" value="UniProtKB-SubCell"/>
</dbReference>
<dbReference type="InterPro" id="IPR000260">
    <property type="entry name" value="NADH4_N"/>
</dbReference>
<keyword evidence="13" id="KW-1185">Reference proteome</keyword>
<feature type="transmembrane region" description="Helical" evidence="9">
    <location>
        <begin position="223"/>
        <end position="245"/>
    </location>
</feature>
<dbReference type="GO" id="GO:0015990">
    <property type="term" value="P:electron transport coupled proton transport"/>
    <property type="evidence" value="ECO:0007669"/>
    <property type="project" value="TreeGrafter"/>
</dbReference>
<evidence type="ECO:0000256" key="5">
    <source>
        <dbReference type="ARBA" id="ARBA00022989"/>
    </source>
</evidence>
<dbReference type="GO" id="GO:0042773">
    <property type="term" value="P:ATP synthesis coupled electron transport"/>
    <property type="evidence" value="ECO:0007669"/>
    <property type="project" value="InterPro"/>
</dbReference>
<dbReference type="GO" id="GO:0048039">
    <property type="term" value="F:ubiquinone binding"/>
    <property type="evidence" value="ECO:0007669"/>
    <property type="project" value="TreeGrafter"/>
</dbReference>
<dbReference type="Pfam" id="PF01059">
    <property type="entry name" value="Oxidored_q5_N"/>
    <property type="match status" value="1"/>
</dbReference>
<feature type="transmembrane region" description="Helical" evidence="9">
    <location>
        <begin position="138"/>
        <end position="155"/>
    </location>
</feature>
<evidence type="ECO:0000256" key="7">
    <source>
        <dbReference type="ARBA" id="ARBA00023136"/>
    </source>
</evidence>
<keyword evidence="12" id="KW-0560">Oxidoreductase</keyword>
<evidence type="ECO:0000259" key="11">
    <source>
        <dbReference type="Pfam" id="PF01059"/>
    </source>
</evidence>
<keyword evidence="5 9" id="KW-1133">Transmembrane helix</keyword>
<evidence type="ECO:0000313" key="13">
    <source>
        <dbReference type="Proteomes" id="UP000319383"/>
    </source>
</evidence>
<dbReference type="InterPro" id="IPR003918">
    <property type="entry name" value="NADH_UbQ_OxRdtase"/>
</dbReference>
<dbReference type="RefSeq" id="WP_145378432.1">
    <property type="nucleotide sequence ID" value="NZ_CP036276.1"/>
</dbReference>
<dbReference type="PANTHER" id="PTHR43507:SF1">
    <property type="entry name" value="NADH-UBIQUINONE OXIDOREDUCTASE CHAIN 4"/>
    <property type="match status" value="1"/>
</dbReference>
<keyword evidence="7 9" id="KW-0472">Membrane</keyword>
<name>A0A517ZTU1_9PLAN</name>
<feature type="transmembrane region" description="Helical" evidence="9">
    <location>
        <begin position="354"/>
        <end position="376"/>
    </location>
</feature>
<evidence type="ECO:0000259" key="10">
    <source>
        <dbReference type="Pfam" id="PF00361"/>
    </source>
</evidence>
<feature type="domain" description="NADH:ubiquinone oxidoreductase chain 4 N-terminal" evidence="11">
    <location>
        <begin position="38"/>
        <end position="121"/>
    </location>
</feature>
<dbReference type="GO" id="GO:0008137">
    <property type="term" value="F:NADH dehydrogenase (ubiquinone) activity"/>
    <property type="evidence" value="ECO:0007669"/>
    <property type="project" value="InterPro"/>
</dbReference>
<feature type="transmembrane region" description="Helical" evidence="9">
    <location>
        <begin position="430"/>
        <end position="453"/>
    </location>
</feature>
<comment type="subcellular location">
    <subcellularLocation>
        <location evidence="1">Endomembrane system</location>
        <topology evidence="1">Multi-pass membrane protein</topology>
    </subcellularLocation>
    <subcellularLocation>
        <location evidence="8">Membrane</location>
        <topology evidence="8">Multi-pass membrane protein</topology>
    </subcellularLocation>
</comment>
<dbReference type="PRINTS" id="PR01437">
    <property type="entry name" value="NUOXDRDTASE4"/>
</dbReference>
<keyword evidence="4" id="KW-1278">Translocase</keyword>
<feature type="transmembrane region" description="Helical" evidence="9">
    <location>
        <begin position="114"/>
        <end position="132"/>
    </location>
</feature>
<dbReference type="GO" id="GO:0012505">
    <property type="term" value="C:endomembrane system"/>
    <property type="evidence" value="ECO:0007669"/>
    <property type="project" value="UniProtKB-SubCell"/>
</dbReference>
<evidence type="ECO:0000256" key="6">
    <source>
        <dbReference type="ARBA" id="ARBA00023027"/>
    </source>
</evidence>
<evidence type="ECO:0000256" key="3">
    <source>
        <dbReference type="ARBA" id="ARBA00022692"/>
    </source>
</evidence>
<dbReference type="InterPro" id="IPR001750">
    <property type="entry name" value="ND/Mrp_TM"/>
</dbReference>
<dbReference type="KEGG" id="sdyn:Mal52_43940"/>
<sequence length="529" mass="57748">MSDPIYLLSAIIFLPALGAIFLSFFSKEAEEGMRVYTLIVTVVTFVLTLFLLRDFDPAVGEMQMQVNRTWIGAWNINYQLGIDGISMPLVLLTSFISVLAMLASWSIKKQVKGYLILFLLLETGMLGVFMALDFFLFYVFWEVMLLPMYFLIGVWGGPRREYAAIKFFLYTLFGGVLMFIAMLMFYFGSAAGGDASTFDILRLQEIGQGKIAGIEFDGTMQLIAFWLLFVGFAIKVPTIPFHTWLPDAHVEAPTPISMILAGVLLKMGGYGILRIAFPICPEGAQVAAYALVLIGAGSIIYGAFAAMAQTDFKRLVAYSSVSHMGYVILGIAVWKITDGTTIGKDYWNMGINGAMFQMIGHGVSSAGMFFMVGVIYDRVHHRDLNKFGGLMALMPLYGGLAAGIFFAGLGLPGLCGFPGEVFTVLSAWNFSPLIAIIAAAGVILTAGYILWAIQRVYLGPEYKGPHAEEITPMNGREISVAVTLLVFAIVLGVYPESIFGLMRSSTTLLVDNLSATAQSSVEAVTQLIK</sequence>
<evidence type="ECO:0000256" key="8">
    <source>
        <dbReference type="RuleBase" id="RU000320"/>
    </source>
</evidence>
<evidence type="ECO:0000256" key="9">
    <source>
        <dbReference type="SAM" id="Phobius"/>
    </source>
</evidence>
<accession>A0A517ZTU1</accession>
<dbReference type="PANTHER" id="PTHR43507">
    <property type="entry name" value="NADH-UBIQUINONE OXIDOREDUCTASE CHAIN 4"/>
    <property type="match status" value="1"/>
</dbReference>
<feature type="transmembrane region" description="Helical" evidence="9">
    <location>
        <begin position="289"/>
        <end position="308"/>
    </location>
</feature>
<evidence type="ECO:0000256" key="2">
    <source>
        <dbReference type="ARBA" id="ARBA00009025"/>
    </source>
</evidence>
<dbReference type="AlphaFoldDB" id="A0A517ZTU1"/>
<feature type="transmembrane region" description="Helical" evidence="9">
    <location>
        <begin position="388"/>
        <end position="410"/>
    </location>
</feature>
<feature type="transmembrane region" description="Helical" evidence="9">
    <location>
        <begin position="315"/>
        <end position="334"/>
    </location>
</feature>
<proteinExistence type="inferred from homology"/>
<feature type="transmembrane region" description="Helical" evidence="9">
    <location>
        <begin position="474"/>
        <end position="494"/>
    </location>
</feature>
<dbReference type="InterPro" id="IPR010227">
    <property type="entry name" value="NADH_Q_OxRdtase_chainM/4"/>
</dbReference>
<evidence type="ECO:0000313" key="12">
    <source>
        <dbReference type="EMBL" id="QDU45897.1"/>
    </source>
</evidence>
<evidence type="ECO:0000256" key="1">
    <source>
        <dbReference type="ARBA" id="ARBA00004127"/>
    </source>
</evidence>
<reference evidence="12 13" key="1">
    <citation type="submission" date="2019-02" db="EMBL/GenBank/DDBJ databases">
        <title>Deep-cultivation of Planctomycetes and their phenomic and genomic characterization uncovers novel biology.</title>
        <authorList>
            <person name="Wiegand S."/>
            <person name="Jogler M."/>
            <person name="Boedeker C."/>
            <person name="Pinto D."/>
            <person name="Vollmers J."/>
            <person name="Rivas-Marin E."/>
            <person name="Kohn T."/>
            <person name="Peeters S.H."/>
            <person name="Heuer A."/>
            <person name="Rast P."/>
            <person name="Oberbeckmann S."/>
            <person name="Bunk B."/>
            <person name="Jeske O."/>
            <person name="Meyerdierks A."/>
            <person name="Storesund J.E."/>
            <person name="Kallscheuer N."/>
            <person name="Luecker S."/>
            <person name="Lage O.M."/>
            <person name="Pohl T."/>
            <person name="Merkel B.J."/>
            <person name="Hornburger P."/>
            <person name="Mueller R.-W."/>
            <person name="Bruemmer F."/>
            <person name="Labrenz M."/>
            <person name="Spormann A.M."/>
            <person name="Op den Camp H."/>
            <person name="Overmann J."/>
            <person name="Amann R."/>
            <person name="Jetten M.S.M."/>
            <person name="Mascher T."/>
            <person name="Medema M.H."/>
            <person name="Devos D.P."/>
            <person name="Kaster A.-K."/>
            <person name="Ovreas L."/>
            <person name="Rohde M."/>
            <person name="Galperin M.Y."/>
            <person name="Jogler C."/>
        </authorList>
    </citation>
    <scope>NUCLEOTIDE SEQUENCE [LARGE SCALE GENOMIC DNA]</scope>
    <source>
        <strain evidence="12 13">Mal52</strain>
    </source>
</reference>
<comment type="similarity">
    <text evidence="2">Belongs to the complex I subunit 4 family.</text>
</comment>
<feature type="transmembrane region" description="Helical" evidence="9">
    <location>
        <begin position="85"/>
        <end position="107"/>
    </location>
</feature>
<feature type="transmembrane region" description="Helical" evidence="9">
    <location>
        <begin position="257"/>
        <end position="277"/>
    </location>
</feature>
<feature type="transmembrane region" description="Helical" evidence="9">
    <location>
        <begin position="33"/>
        <end position="52"/>
    </location>
</feature>
<dbReference type="EC" id="1.6.5.-" evidence="12"/>
<dbReference type="EMBL" id="CP036276">
    <property type="protein sequence ID" value="QDU45897.1"/>
    <property type="molecule type" value="Genomic_DNA"/>
</dbReference>
<organism evidence="12 13">
    <name type="scientific">Symmachiella dynata</name>
    <dbReference type="NCBI Taxonomy" id="2527995"/>
    <lineage>
        <taxon>Bacteria</taxon>
        <taxon>Pseudomonadati</taxon>
        <taxon>Planctomycetota</taxon>
        <taxon>Planctomycetia</taxon>
        <taxon>Planctomycetales</taxon>
        <taxon>Planctomycetaceae</taxon>
        <taxon>Symmachiella</taxon>
    </lineage>
</organism>
<dbReference type="NCBIfam" id="TIGR01972">
    <property type="entry name" value="NDH_I_M"/>
    <property type="match status" value="1"/>
</dbReference>
<dbReference type="Pfam" id="PF00361">
    <property type="entry name" value="Proton_antipo_M"/>
    <property type="match status" value="1"/>
</dbReference>
<feature type="domain" description="NADH:quinone oxidoreductase/Mrp antiporter transmembrane" evidence="10">
    <location>
        <begin position="131"/>
        <end position="442"/>
    </location>
</feature>